<dbReference type="GO" id="GO:0038023">
    <property type="term" value="F:signaling receptor activity"/>
    <property type="evidence" value="ECO:0007669"/>
    <property type="project" value="InterPro"/>
</dbReference>
<feature type="signal peptide" evidence="12">
    <location>
        <begin position="1"/>
        <end position="25"/>
    </location>
</feature>
<evidence type="ECO:0000256" key="9">
    <source>
        <dbReference type="ARBA" id="ARBA00023237"/>
    </source>
</evidence>
<dbReference type="InterPro" id="IPR036942">
    <property type="entry name" value="Beta-barrel_TonB_sf"/>
</dbReference>
<evidence type="ECO:0000256" key="1">
    <source>
        <dbReference type="ARBA" id="ARBA00004571"/>
    </source>
</evidence>
<evidence type="ECO:0000256" key="2">
    <source>
        <dbReference type="ARBA" id="ARBA00009810"/>
    </source>
</evidence>
<keyword evidence="7 10" id="KW-0472">Membrane</keyword>
<evidence type="ECO:0000259" key="14">
    <source>
        <dbReference type="Pfam" id="PF07715"/>
    </source>
</evidence>
<dbReference type="NCBIfam" id="TIGR01783">
    <property type="entry name" value="TonB-siderophor"/>
    <property type="match status" value="1"/>
</dbReference>
<feature type="domain" description="TonB-dependent receptor-like beta-barrel" evidence="13">
    <location>
        <begin position="281"/>
        <end position="674"/>
    </location>
</feature>
<dbReference type="PANTHER" id="PTHR32552:SF74">
    <property type="entry name" value="HYDROXAMATE SIDEROPHORE RECEPTOR FHUE"/>
    <property type="match status" value="1"/>
</dbReference>
<reference evidence="15 18" key="2">
    <citation type="submission" date="2018-01" db="EMBL/GenBank/DDBJ databases">
        <title>Complete genome sequence of Caulobacter flavus RHGG3.</title>
        <authorList>
            <person name="Yang E."/>
        </authorList>
    </citation>
    <scope>NUCLEOTIDE SEQUENCE [LARGE SCALE GENOMIC DNA]</scope>
    <source>
        <strain evidence="15 18">RHGG3</strain>
    </source>
</reference>
<gene>
    <name evidence="15" type="ORF">C1707_10005</name>
    <name evidence="16" type="ORF">CFHF_21480</name>
</gene>
<evidence type="ECO:0000313" key="18">
    <source>
        <dbReference type="Proteomes" id="UP000281192"/>
    </source>
</evidence>
<protein>
    <submittedName>
        <fullName evidence="16">TonB-dependent siderophore receptor</fullName>
    </submittedName>
</protein>
<feature type="chain" id="PRO_5044577677" evidence="12">
    <location>
        <begin position="26"/>
        <end position="704"/>
    </location>
</feature>
<dbReference type="GO" id="GO:0009279">
    <property type="term" value="C:cell outer membrane"/>
    <property type="evidence" value="ECO:0007669"/>
    <property type="project" value="UniProtKB-SubCell"/>
</dbReference>
<dbReference type="OrthoDB" id="9760333at2"/>
<dbReference type="InterPro" id="IPR037066">
    <property type="entry name" value="Plug_dom_sf"/>
</dbReference>
<organism evidence="16 17">
    <name type="scientific">Caulobacter flavus</name>
    <dbReference type="NCBI Taxonomy" id="1679497"/>
    <lineage>
        <taxon>Bacteria</taxon>
        <taxon>Pseudomonadati</taxon>
        <taxon>Pseudomonadota</taxon>
        <taxon>Alphaproteobacteria</taxon>
        <taxon>Caulobacterales</taxon>
        <taxon>Caulobacteraceae</taxon>
        <taxon>Caulobacter</taxon>
    </lineage>
</organism>
<keyword evidence="3 10" id="KW-0813">Transport</keyword>
<evidence type="ECO:0000259" key="13">
    <source>
        <dbReference type="Pfam" id="PF00593"/>
    </source>
</evidence>
<dbReference type="KEGG" id="cfh:C1707_10005"/>
<keyword evidence="18" id="KW-1185">Reference proteome</keyword>
<dbReference type="InterPro" id="IPR010105">
    <property type="entry name" value="TonB_sidphr_rcpt"/>
</dbReference>
<evidence type="ECO:0000256" key="7">
    <source>
        <dbReference type="ARBA" id="ARBA00023136"/>
    </source>
</evidence>
<evidence type="ECO:0000256" key="5">
    <source>
        <dbReference type="ARBA" id="ARBA00022692"/>
    </source>
</evidence>
<keyword evidence="4 10" id="KW-1134">Transmembrane beta strand</keyword>
<dbReference type="SUPFAM" id="SSF56935">
    <property type="entry name" value="Porins"/>
    <property type="match status" value="1"/>
</dbReference>
<evidence type="ECO:0000313" key="15">
    <source>
        <dbReference type="EMBL" id="AYV46569.1"/>
    </source>
</evidence>
<evidence type="ECO:0000313" key="16">
    <source>
        <dbReference type="EMBL" id="PLR07805.1"/>
    </source>
</evidence>
<proteinExistence type="inferred from homology"/>
<dbReference type="Gene3D" id="2.170.130.10">
    <property type="entry name" value="TonB-dependent receptor, plug domain"/>
    <property type="match status" value="1"/>
</dbReference>
<evidence type="ECO:0000256" key="12">
    <source>
        <dbReference type="SAM" id="SignalP"/>
    </source>
</evidence>
<dbReference type="Pfam" id="PF00593">
    <property type="entry name" value="TonB_dep_Rec_b-barrel"/>
    <property type="match status" value="1"/>
</dbReference>
<dbReference type="CDD" id="cd01347">
    <property type="entry name" value="ligand_gated_channel"/>
    <property type="match status" value="1"/>
</dbReference>
<dbReference type="EMBL" id="PJRQ01000044">
    <property type="protein sequence ID" value="PLR07805.1"/>
    <property type="molecule type" value="Genomic_DNA"/>
</dbReference>
<keyword evidence="5 10" id="KW-0812">Transmembrane</keyword>
<keyword evidence="9 10" id="KW-0998">Cell outer membrane</keyword>
<comment type="subcellular location">
    <subcellularLocation>
        <location evidence="1 10">Cell outer membrane</location>
        <topology evidence="1 10">Multi-pass membrane protein</topology>
    </subcellularLocation>
</comment>
<keyword evidence="8 16" id="KW-0675">Receptor</keyword>
<dbReference type="PANTHER" id="PTHR32552">
    <property type="entry name" value="FERRICHROME IRON RECEPTOR-RELATED"/>
    <property type="match status" value="1"/>
</dbReference>
<evidence type="ECO:0000256" key="8">
    <source>
        <dbReference type="ARBA" id="ARBA00023170"/>
    </source>
</evidence>
<dbReference type="GO" id="GO:0015891">
    <property type="term" value="P:siderophore transport"/>
    <property type="evidence" value="ECO:0007669"/>
    <property type="project" value="InterPro"/>
</dbReference>
<dbReference type="InterPro" id="IPR039426">
    <property type="entry name" value="TonB-dep_rcpt-like"/>
</dbReference>
<evidence type="ECO:0000256" key="10">
    <source>
        <dbReference type="PROSITE-ProRule" id="PRU01360"/>
    </source>
</evidence>
<dbReference type="Pfam" id="PF07715">
    <property type="entry name" value="Plug"/>
    <property type="match status" value="1"/>
</dbReference>
<name>A0A2N5CMY1_9CAUL</name>
<dbReference type="InterPro" id="IPR012910">
    <property type="entry name" value="Plug_dom"/>
</dbReference>
<dbReference type="EMBL" id="CP026100">
    <property type="protein sequence ID" value="AYV46569.1"/>
    <property type="molecule type" value="Genomic_DNA"/>
</dbReference>
<evidence type="ECO:0000256" key="4">
    <source>
        <dbReference type="ARBA" id="ARBA00022452"/>
    </source>
</evidence>
<dbReference type="Proteomes" id="UP000281192">
    <property type="component" value="Chromosome"/>
</dbReference>
<dbReference type="AlphaFoldDB" id="A0A2N5CMY1"/>
<dbReference type="PROSITE" id="PS52016">
    <property type="entry name" value="TONB_DEPENDENT_REC_3"/>
    <property type="match status" value="1"/>
</dbReference>
<accession>A0A2N5CMY1</accession>
<dbReference type="InterPro" id="IPR000531">
    <property type="entry name" value="Beta-barrel_TonB"/>
</dbReference>
<reference evidence="16 17" key="1">
    <citation type="submission" date="2017-12" db="EMBL/GenBank/DDBJ databases">
        <title>The genome sequence of Caulobacter flavus CGMCC1 15093.</title>
        <authorList>
            <person name="Gao J."/>
            <person name="Mao X."/>
            <person name="Sun J."/>
        </authorList>
    </citation>
    <scope>NUCLEOTIDE SEQUENCE [LARGE SCALE GENOMIC DNA]</scope>
    <source>
        <strain evidence="16 17">CGMCC1 15093</strain>
    </source>
</reference>
<dbReference type="GO" id="GO:0015344">
    <property type="term" value="F:siderophore uptake transmembrane transporter activity"/>
    <property type="evidence" value="ECO:0007669"/>
    <property type="project" value="TreeGrafter"/>
</dbReference>
<feature type="domain" description="TonB-dependent receptor plug" evidence="14">
    <location>
        <begin position="68"/>
        <end position="166"/>
    </location>
</feature>
<comment type="similarity">
    <text evidence="2 10 11">Belongs to the TonB-dependent receptor family.</text>
</comment>
<dbReference type="Gene3D" id="2.40.170.20">
    <property type="entry name" value="TonB-dependent receptor, beta-barrel domain"/>
    <property type="match status" value="1"/>
</dbReference>
<keyword evidence="6 11" id="KW-0798">TonB box</keyword>
<dbReference type="Proteomes" id="UP000234483">
    <property type="component" value="Unassembled WGS sequence"/>
</dbReference>
<evidence type="ECO:0000256" key="3">
    <source>
        <dbReference type="ARBA" id="ARBA00022448"/>
    </source>
</evidence>
<sequence length="704" mass="76728">MPRSLRALLLAAAMSPAVLAAAAHAADAPAMDAAPAADAPAEANLEGVVVTGAKTRTSAVTGLDMSFRETPQSVSIVDQTMIKNFALTSVNDLLAQATGVNVERVETDRTYYNSRGFDITNFQVDGVGLPLIWGIQFGDLDTVLFDRVEVVRGANSMMTGTGNPSATVNYVRKRPTAEFQASGALQYGSWDAKRLEADVSGPLNESGTLRGRLIYANEDKDSYLDHYHVNRNVYAALLAWDVTPNTTATFGWSMQDNRADGVLWGALPLVYSDGSLINYDVSASTSADWTYWDVRDQQAFAEVEHRLDNGWRIKAIATAKRFQEKAKLLYAYADPSIDPVTGLGVKGMAGVYPSIYESYTLDTYASGPFQAFGRTHQLVVGGQVSRSEGHEYEDFSGDTVVYAPVSTWGSTQPTEPTYPGAYLAANETTKLARFYAATHLSVTDQLKVVAGFNALKLKSYGFSYGADQARDEDKVSPYLGATYDVTGNVSLYASYTDIFNPQSEVDSTHRTLAAVHGKSYEAGVKSEWFDGRLYVTGAIFKAKQNGLAAWAGYFDDGKSYYAAQDTESKGYEIEVAGRITDNWRVNAGWTALEIEDSATGADARVFLPRKTLKASTTYTVPSLRNLTVGASVRWQDDIAMDGVPVTQDAYAVFDLMAGVDVTDKIRATLNVRNVGDEKYLNSLMWGQAYYAAPRNASVRLDHRF</sequence>
<evidence type="ECO:0000256" key="6">
    <source>
        <dbReference type="ARBA" id="ARBA00023077"/>
    </source>
</evidence>
<keyword evidence="12" id="KW-0732">Signal</keyword>
<evidence type="ECO:0000313" key="17">
    <source>
        <dbReference type="Proteomes" id="UP000234483"/>
    </source>
</evidence>
<dbReference type="RefSeq" id="WP_101714974.1">
    <property type="nucleotide sequence ID" value="NZ_CP026100.1"/>
</dbReference>
<evidence type="ECO:0000256" key="11">
    <source>
        <dbReference type="RuleBase" id="RU003357"/>
    </source>
</evidence>